<accession>A0A6H3F6T4</accession>
<organism evidence="3 4">
    <name type="scientific">Desulfovibrio legallii</name>
    <dbReference type="NCBI Taxonomy" id="571438"/>
    <lineage>
        <taxon>Bacteria</taxon>
        <taxon>Pseudomonadati</taxon>
        <taxon>Thermodesulfobacteriota</taxon>
        <taxon>Desulfovibrionia</taxon>
        <taxon>Desulfovibrionales</taxon>
        <taxon>Desulfovibrionaceae</taxon>
        <taxon>Desulfovibrio</taxon>
    </lineage>
</organism>
<evidence type="ECO:0000256" key="1">
    <source>
        <dbReference type="ARBA" id="ARBA00010876"/>
    </source>
</evidence>
<sequence>MDTPKAAAAAVEAAAVPAVAVEAAAAGLVGQRCDQALAALLPHLGLRGRRRCLERGGALCNGCPVSAAHRLVSGDVLTLVSPVAALSAAQALAVAGARLLSRQGDYAFFFKPAGLHTAALAGDAGPSLEGLLPALTAELPAPEVGAARPDPSAVSPFCRLLQRLDRETSGLVCAALRPEAVQAFRRAEARGLCDKRYVALLQGRLAAPTTAREALDTADRRRSRVLPGSVDLEHTTEFFPLCYWPPDRVFALTAAFFVPGVGGRTAPPVAGGLTLAACRIRRGARHQIRAHAAALGHPLWGDRLYGGLGEGIFWLHHGGLGLPGAACTLPPPWPLPPRAAAAAAGWCDAKKDFFHPPATAEVF</sequence>
<dbReference type="GO" id="GO:0009982">
    <property type="term" value="F:pseudouridine synthase activity"/>
    <property type="evidence" value="ECO:0007669"/>
    <property type="project" value="InterPro"/>
</dbReference>
<dbReference type="InterPro" id="IPR050188">
    <property type="entry name" value="RluA_PseudoU_synthase"/>
</dbReference>
<dbReference type="PANTHER" id="PTHR21600">
    <property type="entry name" value="MITOCHONDRIAL RNA PSEUDOURIDINE SYNTHASE"/>
    <property type="match status" value="1"/>
</dbReference>
<gene>
    <name evidence="3" type="ORF">EB812_10235</name>
</gene>
<dbReference type="InterPro" id="IPR020103">
    <property type="entry name" value="PsdUridine_synth_cat_dom_sf"/>
</dbReference>
<dbReference type="EMBL" id="SIXC01000014">
    <property type="protein sequence ID" value="TBH78632.1"/>
    <property type="molecule type" value="Genomic_DNA"/>
</dbReference>
<dbReference type="GO" id="GO:0000455">
    <property type="term" value="P:enzyme-directed rRNA pseudouridine synthesis"/>
    <property type="evidence" value="ECO:0007669"/>
    <property type="project" value="TreeGrafter"/>
</dbReference>
<keyword evidence="4" id="KW-1185">Reference proteome</keyword>
<comment type="similarity">
    <text evidence="1">Belongs to the pseudouridine synthase RluA family.</text>
</comment>
<evidence type="ECO:0000313" key="3">
    <source>
        <dbReference type="EMBL" id="TBH78632.1"/>
    </source>
</evidence>
<protein>
    <submittedName>
        <fullName evidence="3">Pseudouridine synthase</fullName>
    </submittedName>
</protein>
<evidence type="ECO:0000313" key="4">
    <source>
        <dbReference type="Proteomes" id="UP000292919"/>
    </source>
</evidence>
<name>A0A6H3F6T4_9BACT</name>
<feature type="domain" description="Pseudouridine synthase RsuA/RluA-like" evidence="2">
    <location>
        <begin position="107"/>
        <end position="294"/>
    </location>
</feature>
<dbReference type="InterPro" id="IPR006145">
    <property type="entry name" value="PsdUridine_synth_RsuA/RluA"/>
</dbReference>
<proteinExistence type="inferred from homology"/>
<dbReference type="Gene3D" id="3.30.2350.10">
    <property type="entry name" value="Pseudouridine synthase"/>
    <property type="match status" value="1"/>
</dbReference>
<dbReference type="GO" id="GO:0140098">
    <property type="term" value="F:catalytic activity, acting on RNA"/>
    <property type="evidence" value="ECO:0007669"/>
    <property type="project" value="UniProtKB-ARBA"/>
</dbReference>
<dbReference type="SUPFAM" id="SSF55120">
    <property type="entry name" value="Pseudouridine synthase"/>
    <property type="match status" value="1"/>
</dbReference>
<dbReference type="GO" id="GO:0003723">
    <property type="term" value="F:RNA binding"/>
    <property type="evidence" value="ECO:0007669"/>
    <property type="project" value="InterPro"/>
</dbReference>
<reference evidence="3 4" key="1">
    <citation type="submission" date="2018-12" db="EMBL/GenBank/DDBJ databases">
        <title>First genome draft of Desulfovibrio legallis sp. nov.</title>
        <authorList>
            <person name="Ben Dhia O."/>
            <person name="Najjari A."/>
            <person name="Ferjani R."/>
            <person name="Fhoula I."/>
            <person name="Fardeau M.-L."/>
            <person name="Boudabbous A."/>
            <person name="Ouzari H.I."/>
        </authorList>
    </citation>
    <scope>NUCLEOTIDE SEQUENCE [LARGE SCALE GENOMIC DNA]</scope>
    <source>
        <strain evidence="3 4">H1T</strain>
    </source>
</reference>
<comment type="caution">
    <text evidence="3">The sequence shown here is derived from an EMBL/GenBank/DDBJ whole genome shotgun (WGS) entry which is preliminary data.</text>
</comment>
<dbReference type="PANTHER" id="PTHR21600:SF87">
    <property type="entry name" value="RNA PSEUDOURIDYLATE SYNTHASE DOMAIN-CONTAINING PROTEIN 1"/>
    <property type="match status" value="1"/>
</dbReference>
<evidence type="ECO:0000259" key="2">
    <source>
        <dbReference type="Pfam" id="PF00849"/>
    </source>
</evidence>
<dbReference type="Pfam" id="PF00849">
    <property type="entry name" value="PseudoU_synth_2"/>
    <property type="match status" value="1"/>
</dbReference>
<dbReference type="AlphaFoldDB" id="A0A6H3F6T4"/>
<dbReference type="CDD" id="cd02869">
    <property type="entry name" value="PseudoU_synth_RluA_like"/>
    <property type="match status" value="1"/>
</dbReference>
<dbReference type="Proteomes" id="UP000292919">
    <property type="component" value="Unassembled WGS sequence"/>
</dbReference>